<dbReference type="AlphaFoldDB" id="F7YU62"/>
<feature type="domain" description="Polymerase/histidinol phosphatase N-terminal" evidence="1">
    <location>
        <begin position="5"/>
        <end position="71"/>
    </location>
</feature>
<dbReference type="OrthoDB" id="9791620at2"/>
<evidence type="ECO:0000313" key="2">
    <source>
        <dbReference type="EMBL" id="AEH50158.1"/>
    </source>
</evidence>
<gene>
    <name evidence="2" type="ORF">Theth_0051</name>
</gene>
<dbReference type="Pfam" id="PF13263">
    <property type="entry name" value="PHP_C"/>
    <property type="match status" value="1"/>
</dbReference>
<dbReference type="PATRIC" id="fig|688269.3.peg.52"/>
<dbReference type="KEGG" id="tta:Theth_0051"/>
<keyword evidence="3" id="KW-1185">Reference proteome</keyword>
<proteinExistence type="predicted"/>
<dbReference type="GO" id="GO:0004534">
    <property type="term" value="F:5'-3' RNA exonuclease activity"/>
    <property type="evidence" value="ECO:0007669"/>
    <property type="project" value="TreeGrafter"/>
</dbReference>
<dbReference type="InterPro" id="IPR003141">
    <property type="entry name" value="Pol/His_phosphatase_N"/>
</dbReference>
<dbReference type="SMART" id="SM00481">
    <property type="entry name" value="POLIIIAc"/>
    <property type="match status" value="1"/>
</dbReference>
<sequence length="242" mass="27406">MNFKADLHIHSCLSPCADITMVPSVVEKACLEKKLDIIAITDHNSFENLEVFQKKLKETLVLPAVELCSKEEVHVLGYFEDIDKVKKLCEVVRERLIKFPYDPELVGYQLVLGENEEFTDMIDDVFLGAPLLISLDELVGLICSLDGIAVYAHVERQFGVLYQLGVFPEDDRVKIVEARSKEGWLAAKKRGYEVISSSDAHMPDQIGCRFSYIDVGVLTTKEIINAMRSPEGRLKSIWDLER</sequence>
<dbReference type="HOGENOM" id="CLU_097071_0_0_0"/>
<evidence type="ECO:0000259" key="1">
    <source>
        <dbReference type="SMART" id="SM00481"/>
    </source>
</evidence>
<dbReference type="Proteomes" id="UP000006804">
    <property type="component" value="Chromosome"/>
</dbReference>
<dbReference type="eggNOG" id="COG0613">
    <property type="taxonomic scope" value="Bacteria"/>
</dbReference>
<dbReference type="PANTHER" id="PTHR42924:SF3">
    <property type="entry name" value="POLYMERASE_HISTIDINOL PHOSPHATASE N-TERMINAL DOMAIN-CONTAINING PROTEIN"/>
    <property type="match status" value="1"/>
</dbReference>
<name>F7YU62_9THEM</name>
<dbReference type="CDD" id="cd07432">
    <property type="entry name" value="PHP_HisPPase"/>
    <property type="match status" value="1"/>
</dbReference>
<reference evidence="2 3" key="1">
    <citation type="submission" date="2010-11" db="EMBL/GenBank/DDBJ databases">
        <title>The complete genome of Thermotoga thermarum DSM 5069.</title>
        <authorList>
            <consortium name="US DOE Joint Genome Institute (JGI-PGF)"/>
            <person name="Lucas S."/>
            <person name="Copeland A."/>
            <person name="Lapidus A."/>
            <person name="Bruce D."/>
            <person name="Goodwin L."/>
            <person name="Pitluck S."/>
            <person name="Kyrpides N."/>
            <person name="Mavromatis K."/>
            <person name="Ivanova N."/>
            <person name="Zeytun A."/>
            <person name="Brettin T."/>
            <person name="Detter J.C."/>
            <person name="Tapia R."/>
            <person name="Han C."/>
            <person name="Land M."/>
            <person name="Hauser L."/>
            <person name="Markowitz V."/>
            <person name="Cheng J.-F."/>
            <person name="Hugenholtz P."/>
            <person name="Woyke T."/>
            <person name="Wu D."/>
            <person name="Spring S."/>
            <person name="Schroeder M."/>
            <person name="Brambilla E."/>
            <person name="Klenk H.-P."/>
            <person name="Eisen J.A."/>
        </authorList>
    </citation>
    <scope>NUCLEOTIDE SEQUENCE [LARGE SCALE GENOMIC DNA]</scope>
    <source>
        <strain evidence="2 3">DSM 5069</strain>
    </source>
</reference>
<accession>F7YU62</accession>
<organism evidence="2 3">
    <name type="scientific">Pseudothermotoga thermarum DSM 5069</name>
    <dbReference type="NCBI Taxonomy" id="688269"/>
    <lineage>
        <taxon>Bacteria</taxon>
        <taxon>Thermotogati</taxon>
        <taxon>Thermotogota</taxon>
        <taxon>Thermotogae</taxon>
        <taxon>Thermotogales</taxon>
        <taxon>Thermotogaceae</taxon>
        <taxon>Pseudothermotoga</taxon>
    </lineage>
</organism>
<dbReference type="GO" id="GO:0035312">
    <property type="term" value="F:5'-3' DNA exonuclease activity"/>
    <property type="evidence" value="ECO:0007669"/>
    <property type="project" value="TreeGrafter"/>
</dbReference>
<dbReference type="InterPro" id="IPR052018">
    <property type="entry name" value="PHP_domain"/>
</dbReference>
<dbReference type="InterPro" id="IPR016195">
    <property type="entry name" value="Pol/histidinol_Pase-like"/>
</dbReference>
<dbReference type="RefSeq" id="WP_013931382.1">
    <property type="nucleotide sequence ID" value="NC_015707.1"/>
</dbReference>
<dbReference type="Gene3D" id="3.20.20.140">
    <property type="entry name" value="Metal-dependent hydrolases"/>
    <property type="match status" value="1"/>
</dbReference>
<dbReference type="EMBL" id="CP002351">
    <property type="protein sequence ID" value="AEH50158.1"/>
    <property type="molecule type" value="Genomic_DNA"/>
</dbReference>
<dbReference type="SUPFAM" id="SSF89550">
    <property type="entry name" value="PHP domain-like"/>
    <property type="match status" value="1"/>
</dbReference>
<evidence type="ECO:0000313" key="3">
    <source>
        <dbReference type="Proteomes" id="UP000006804"/>
    </source>
</evidence>
<protein>
    <submittedName>
        <fullName evidence="2">PHP domain protein</fullName>
    </submittedName>
</protein>
<dbReference type="STRING" id="688269.Theth_0051"/>
<dbReference type="PANTHER" id="PTHR42924">
    <property type="entry name" value="EXONUCLEASE"/>
    <property type="match status" value="1"/>
</dbReference>